<evidence type="ECO:0000313" key="1">
    <source>
        <dbReference type="EMBL" id="GAG70442.1"/>
    </source>
</evidence>
<sequence length="48" mass="5314">MVTYKIIGDDGFSNNVIGNYVICWEDLNLGDQDYQDLVAEVSHAAPIP</sequence>
<gene>
    <name evidence="1" type="ORF">S01H4_15591</name>
</gene>
<accession>X1ALT6</accession>
<organism evidence="1">
    <name type="scientific">marine sediment metagenome</name>
    <dbReference type="NCBI Taxonomy" id="412755"/>
    <lineage>
        <taxon>unclassified sequences</taxon>
        <taxon>metagenomes</taxon>
        <taxon>ecological metagenomes</taxon>
    </lineage>
</organism>
<name>X1ALT6_9ZZZZ</name>
<dbReference type="AlphaFoldDB" id="X1ALT6"/>
<proteinExistence type="predicted"/>
<comment type="caution">
    <text evidence="1">The sequence shown here is derived from an EMBL/GenBank/DDBJ whole genome shotgun (WGS) entry which is preliminary data.</text>
</comment>
<protein>
    <submittedName>
        <fullName evidence="1">Uncharacterized protein</fullName>
    </submittedName>
</protein>
<reference evidence="1" key="1">
    <citation type="journal article" date="2014" name="Front. Microbiol.">
        <title>High frequency of phylogenetically diverse reductive dehalogenase-homologous genes in deep subseafloor sedimentary metagenomes.</title>
        <authorList>
            <person name="Kawai M."/>
            <person name="Futagami T."/>
            <person name="Toyoda A."/>
            <person name="Takaki Y."/>
            <person name="Nishi S."/>
            <person name="Hori S."/>
            <person name="Arai W."/>
            <person name="Tsubouchi T."/>
            <person name="Morono Y."/>
            <person name="Uchiyama I."/>
            <person name="Ito T."/>
            <person name="Fujiyama A."/>
            <person name="Inagaki F."/>
            <person name="Takami H."/>
        </authorList>
    </citation>
    <scope>NUCLEOTIDE SEQUENCE</scope>
    <source>
        <strain evidence="1">Expedition CK06-06</strain>
    </source>
</reference>
<feature type="non-terminal residue" evidence="1">
    <location>
        <position position="48"/>
    </location>
</feature>
<dbReference type="EMBL" id="BART01006831">
    <property type="protein sequence ID" value="GAG70442.1"/>
    <property type="molecule type" value="Genomic_DNA"/>
</dbReference>